<feature type="compositionally biased region" description="Low complexity" evidence="1">
    <location>
        <begin position="151"/>
        <end position="173"/>
    </location>
</feature>
<reference evidence="4" key="1">
    <citation type="submission" date="2016-10" db="EMBL/GenBank/DDBJ databases">
        <authorList>
            <person name="Varghese N."/>
            <person name="Submissions S."/>
        </authorList>
    </citation>
    <scope>NUCLEOTIDE SEQUENCE [LARGE SCALE GENOMIC DNA]</scope>
    <source>
        <strain evidence="4">CGMCC 1.4250</strain>
    </source>
</reference>
<feature type="region of interest" description="Disordered" evidence="1">
    <location>
        <begin position="151"/>
        <end position="175"/>
    </location>
</feature>
<name>A0A1I4ITL3_9BACI</name>
<dbReference type="RefSeq" id="WP_091481986.1">
    <property type="nucleotide sequence ID" value="NZ_FOTR01000002.1"/>
</dbReference>
<proteinExistence type="predicted"/>
<gene>
    <name evidence="3" type="ORF">SAMN04487943_102290</name>
</gene>
<keyword evidence="4" id="KW-1185">Reference proteome</keyword>
<accession>A0A1I4ITL3</accession>
<feature type="transmembrane region" description="Helical" evidence="2">
    <location>
        <begin position="12"/>
        <end position="30"/>
    </location>
</feature>
<evidence type="ECO:0000313" key="4">
    <source>
        <dbReference type="Proteomes" id="UP000198565"/>
    </source>
</evidence>
<organism evidence="3 4">
    <name type="scientific">Gracilibacillus orientalis</name>
    <dbReference type="NCBI Taxonomy" id="334253"/>
    <lineage>
        <taxon>Bacteria</taxon>
        <taxon>Bacillati</taxon>
        <taxon>Bacillota</taxon>
        <taxon>Bacilli</taxon>
        <taxon>Bacillales</taxon>
        <taxon>Bacillaceae</taxon>
        <taxon>Gracilibacillus</taxon>
    </lineage>
</organism>
<keyword evidence="2" id="KW-0472">Membrane</keyword>
<keyword evidence="2" id="KW-0812">Transmembrane</keyword>
<dbReference type="OrthoDB" id="2800840at2"/>
<dbReference type="AlphaFoldDB" id="A0A1I4ITL3"/>
<dbReference type="EMBL" id="FOTR01000002">
    <property type="protein sequence ID" value="SFL57640.1"/>
    <property type="molecule type" value="Genomic_DNA"/>
</dbReference>
<sequence length="309" mass="36245">MEKERYIKGFQLFILIVLIVSLFMNIMMFSNMKNVEEDIRILTDNQRMLSNNVNNQSDIIRQELDDFIKEQSWISPITMETDKKQVEENGSTDATFSWQLKDFHQDAEVMFHYKYGGTDEFTEIPANEESEGMFQVHVPVEMGLKPEWQVSVSESSGNSNSSSQVEVSEQAMESVKEDPENQINYFVSVSHDGQVKQSAQQSEHLDYLAPRSYGSLFSNVNFNNDDVRVHFYYYNVSNQENIVEKVTLLKYQEDSLLEEEQFTLRDEETKNRPYDLEPFEQYDNMRLVTEVEYTDGTVYEKQVYPNEVK</sequence>
<evidence type="ECO:0000256" key="2">
    <source>
        <dbReference type="SAM" id="Phobius"/>
    </source>
</evidence>
<evidence type="ECO:0000256" key="1">
    <source>
        <dbReference type="SAM" id="MobiDB-lite"/>
    </source>
</evidence>
<dbReference type="Proteomes" id="UP000198565">
    <property type="component" value="Unassembled WGS sequence"/>
</dbReference>
<evidence type="ECO:0000313" key="3">
    <source>
        <dbReference type="EMBL" id="SFL57640.1"/>
    </source>
</evidence>
<protein>
    <submittedName>
        <fullName evidence="3">Uncharacterized protein</fullName>
    </submittedName>
</protein>
<dbReference type="STRING" id="334253.SAMN04487943_102290"/>
<keyword evidence="2" id="KW-1133">Transmembrane helix</keyword>